<feature type="compositionally biased region" description="Polar residues" evidence="3">
    <location>
        <begin position="310"/>
        <end position="324"/>
    </location>
</feature>
<feature type="compositionally biased region" description="Basic and acidic residues" evidence="3">
    <location>
        <begin position="350"/>
        <end position="368"/>
    </location>
</feature>
<dbReference type="InterPro" id="IPR001452">
    <property type="entry name" value="SH3_domain"/>
</dbReference>
<dbReference type="SMART" id="SM00326">
    <property type="entry name" value="SH3"/>
    <property type="match status" value="1"/>
</dbReference>
<evidence type="ECO:0000256" key="3">
    <source>
        <dbReference type="SAM" id="MobiDB-lite"/>
    </source>
</evidence>
<dbReference type="PROSITE" id="PS50002">
    <property type="entry name" value="SH3"/>
    <property type="match status" value="1"/>
</dbReference>
<proteinExistence type="predicted"/>
<evidence type="ECO:0000313" key="5">
    <source>
        <dbReference type="EMBL" id="PVU86713.1"/>
    </source>
</evidence>
<dbReference type="OrthoDB" id="1716625at2759"/>
<sequence length="443" mass="49129">MKAHALCSYKAENPEQLSFEKDQKIIEVKKSNDKGWYIGTNVQTKETGLFHEKHVSFTEQDNLHSPAVKKTSFTSDSNFQEISQLKSELFYPGDKSSIPDLKKKSTTGSTTNLKSTKVLSMHSPKEKALIEDAFIIREDPNSKIEAVAKSGNPLVGKRSLVLESQNNIQPKSFPQKTFSPTLNLVSKSFVSDNNKLLVPVKIEKFSSEPVLLAKKPSVSRPLKHVKSLKSKAHKPTPNNPRSSSYKRNSISGTSSRNTTPLILNDIPVNTKTLIDGSKRSNTFEQNKKEESPNSEFISVISELKRAKPSINYNSKPKNLNTVSKLESPPPVFSPNKLTPFSKKPSVDYSIKPKDLSNIKNPNENKDSIARNPKTQTQSVDHSLNPKNVNPAKSTSPLPNETTEKKLEKPPVNPSSKPKSLNNSKGPKENSENAAKSIKNEKPP</sequence>
<reference evidence="5 6" key="1">
    <citation type="journal article" date="2018" name="MBio">
        <title>Comparative Genomics Reveals the Core Gene Toolbox for the Fungus-Insect Symbiosis.</title>
        <authorList>
            <person name="Wang Y."/>
            <person name="Stata M."/>
            <person name="Wang W."/>
            <person name="Stajich J.E."/>
            <person name="White M.M."/>
            <person name="Moncalvo J.M."/>
        </authorList>
    </citation>
    <scope>NUCLEOTIDE SEQUENCE [LARGE SCALE GENOMIC DNA]</scope>
    <source>
        <strain evidence="5 6">SC-DP-2</strain>
    </source>
</reference>
<feature type="region of interest" description="Disordered" evidence="3">
    <location>
        <begin position="221"/>
        <end position="264"/>
    </location>
</feature>
<feature type="non-terminal residue" evidence="5">
    <location>
        <position position="443"/>
    </location>
</feature>
<evidence type="ECO:0000256" key="1">
    <source>
        <dbReference type="ARBA" id="ARBA00022443"/>
    </source>
</evidence>
<dbReference type="AlphaFoldDB" id="A0A2T9Y327"/>
<gene>
    <name evidence="5" type="ORF">BB560_006617</name>
</gene>
<feature type="compositionally biased region" description="Basic residues" evidence="3">
    <location>
        <begin position="221"/>
        <end position="234"/>
    </location>
</feature>
<dbReference type="InterPro" id="IPR036028">
    <property type="entry name" value="SH3-like_dom_sf"/>
</dbReference>
<dbReference type="Proteomes" id="UP000245609">
    <property type="component" value="Unassembled WGS sequence"/>
</dbReference>
<name>A0A2T9Y327_9FUNG</name>
<feature type="region of interest" description="Disordered" evidence="3">
    <location>
        <begin position="310"/>
        <end position="443"/>
    </location>
</feature>
<feature type="compositionally biased region" description="Polar residues" evidence="3">
    <location>
        <begin position="239"/>
        <end position="264"/>
    </location>
</feature>
<feature type="domain" description="SH3" evidence="4">
    <location>
        <begin position="1"/>
        <end position="60"/>
    </location>
</feature>
<evidence type="ECO:0000313" key="6">
    <source>
        <dbReference type="Proteomes" id="UP000245609"/>
    </source>
</evidence>
<protein>
    <recommendedName>
        <fullName evidence="4">SH3 domain-containing protein</fullName>
    </recommendedName>
</protein>
<dbReference type="EMBL" id="MBFS01003427">
    <property type="protein sequence ID" value="PVU86713.1"/>
    <property type="molecule type" value="Genomic_DNA"/>
</dbReference>
<evidence type="ECO:0000256" key="2">
    <source>
        <dbReference type="PROSITE-ProRule" id="PRU00192"/>
    </source>
</evidence>
<feature type="compositionally biased region" description="Polar residues" evidence="3">
    <location>
        <begin position="372"/>
        <end position="400"/>
    </location>
</feature>
<organism evidence="5 6">
    <name type="scientific">Smittium megazygosporum</name>
    <dbReference type="NCBI Taxonomy" id="133381"/>
    <lineage>
        <taxon>Eukaryota</taxon>
        <taxon>Fungi</taxon>
        <taxon>Fungi incertae sedis</taxon>
        <taxon>Zoopagomycota</taxon>
        <taxon>Kickxellomycotina</taxon>
        <taxon>Harpellomycetes</taxon>
        <taxon>Harpellales</taxon>
        <taxon>Legeriomycetaceae</taxon>
        <taxon>Smittium</taxon>
    </lineage>
</organism>
<dbReference type="Gene3D" id="2.30.30.40">
    <property type="entry name" value="SH3 Domains"/>
    <property type="match status" value="1"/>
</dbReference>
<accession>A0A2T9Y327</accession>
<dbReference type="Pfam" id="PF00018">
    <property type="entry name" value="SH3_1"/>
    <property type="match status" value="1"/>
</dbReference>
<keyword evidence="6" id="KW-1185">Reference proteome</keyword>
<dbReference type="STRING" id="133381.A0A2T9Y327"/>
<keyword evidence="1 2" id="KW-0728">SH3 domain</keyword>
<feature type="compositionally biased region" description="Low complexity" evidence="3">
    <location>
        <begin position="413"/>
        <end position="424"/>
    </location>
</feature>
<dbReference type="SUPFAM" id="SSF50044">
    <property type="entry name" value="SH3-domain"/>
    <property type="match status" value="1"/>
</dbReference>
<evidence type="ECO:0000259" key="4">
    <source>
        <dbReference type="PROSITE" id="PS50002"/>
    </source>
</evidence>
<comment type="caution">
    <text evidence="5">The sequence shown here is derived from an EMBL/GenBank/DDBJ whole genome shotgun (WGS) entry which is preliminary data.</text>
</comment>